<dbReference type="STRING" id="62062.ENSHHUP00000090370"/>
<dbReference type="GO" id="GO:0005829">
    <property type="term" value="C:cytosol"/>
    <property type="evidence" value="ECO:0007669"/>
    <property type="project" value="TreeGrafter"/>
</dbReference>
<feature type="domain" description="SH2" evidence="1">
    <location>
        <begin position="10"/>
        <end position="68"/>
    </location>
</feature>
<dbReference type="GO" id="GO:0004715">
    <property type="term" value="F:non-membrane spanning protein tyrosine kinase activity"/>
    <property type="evidence" value="ECO:0007669"/>
    <property type="project" value="TreeGrafter"/>
</dbReference>
<dbReference type="GO" id="GO:0019221">
    <property type="term" value="P:cytokine-mediated signaling pathway"/>
    <property type="evidence" value="ECO:0007669"/>
    <property type="project" value="TreeGrafter"/>
</dbReference>
<dbReference type="Pfam" id="PF21990">
    <property type="entry name" value="SH2_1"/>
    <property type="match status" value="1"/>
</dbReference>
<dbReference type="Ensembl" id="ENSHHUT00000093172.1">
    <property type="protein sequence ID" value="ENSHHUP00000090370.1"/>
    <property type="gene ID" value="ENSHHUG00000052173.1"/>
</dbReference>
<reference evidence="2" key="2">
    <citation type="submission" date="2025-08" db="UniProtKB">
        <authorList>
            <consortium name="Ensembl"/>
        </authorList>
    </citation>
    <scope>IDENTIFICATION</scope>
</reference>
<reference evidence="3" key="1">
    <citation type="submission" date="2018-06" db="EMBL/GenBank/DDBJ databases">
        <title>Genome assembly of Danube salmon.</title>
        <authorList>
            <person name="Macqueen D.J."/>
            <person name="Gundappa M.K."/>
        </authorList>
    </citation>
    <scope>NUCLEOTIDE SEQUENCE [LARGE SCALE GENOMIC DNA]</scope>
</reference>
<dbReference type="GO" id="GO:0060397">
    <property type="term" value="P:growth hormone receptor signaling pathway via JAK-STAT"/>
    <property type="evidence" value="ECO:0007669"/>
    <property type="project" value="TreeGrafter"/>
</dbReference>
<evidence type="ECO:0000259" key="1">
    <source>
        <dbReference type="Pfam" id="PF21990"/>
    </source>
</evidence>
<keyword evidence="3" id="KW-1185">Reference proteome</keyword>
<proteinExistence type="predicted"/>
<reference evidence="2" key="3">
    <citation type="submission" date="2025-09" db="UniProtKB">
        <authorList>
            <consortium name="Ensembl"/>
        </authorList>
    </citation>
    <scope>IDENTIFICATION</scope>
</reference>
<protein>
    <recommendedName>
        <fullName evidence="1">SH2 domain-containing protein</fullName>
    </recommendedName>
</protein>
<dbReference type="GO" id="GO:0005131">
    <property type="term" value="F:growth hormone receptor binding"/>
    <property type="evidence" value="ECO:0007669"/>
    <property type="project" value="TreeGrafter"/>
</dbReference>
<dbReference type="InterPro" id="IPR000980">
    <property type="entry name" value="SH2"/>
</dbReference>
<dbReference type="AlphaFoldDB" id="A0A4W5RVS3"/>
<dbReference type="PANTHER" id="PTHR45807:SF5">
    <property type="entry name" value="TYROSINE-PROTEIN KINASE JAK1"/>
    <property type="match status" value="1"/>
</dbReference>
<sequence>METRELCRVDLTNSRLYRSFKIEVGPEGYSLNGTDLRQPSLRELMEQLRGKTLSTDRVTFQLRKACPPQPREISNLLLVTKREAEPTQPIQSQLIFHRILKSYCRRSTWAVAPELTSMLAN</sequence>
<dbReference type="Proteomes" id="UP000314982">
    <property type="component" value="Unassembled WGS sequence"/>
</dbReference>
<dbReference type="PANTHER" id="PTHR45807">
    <property type="entry name" value="TYROSINE-PROTEIN KINASE HOPSCOTCH"/>
    <property type="match status" value="1"/>
</dbReference>
<accession>A0A4W5RVS3</accession>
<dbReference type="GO" id="GO:0030154">
    <property type="term" value="P:cell differentiation"/>
    <property type="evidence" value="ECO:0007669"/>
    <property type="project" value="TreeGrafter"/>
</dbReference>
<dbReference type="GO" id="GO:0035556">
    <property type="term" value="P:intracellular signal transduction"/>
    <property type="evidence" value="ECO:0007669"/>
    <property type="project" value="TreeGrafter"/>
</dbReference>
<evidence type="ECO:0000313" key="3">
    <source>
        <dbReference type="Proteomes" id="UP000314982"/>
    </source>
</evidence>
<dbReference type="GO" id="GO:0007259">
    <property type="term" value="P:cell surface receptor signaling pathway via JAK-STAT"/>
    <property type="evidence" value="ECO:0007669"/>
    <property type="project" value="TreeGrafter"/>
</dbReference>
<organism evidence="2 3">
    <name type="scientific">Hucho hucho</name>
    <name type="common">huchen</name>
    <dbReference type="NCBI Taxonomy" id="62062"/>
    <lineage>
        <taxon>Eukaryota</taxon>
        <taxon>Metazoa</taxon>
        <taxon>Chordata</taxon>
        <taxon>Craniata</taxon>
        <taxon>Vertebrata</taxon>
        <taxon>Euteleostomi</taxon>
        <taxon>Actinopterygii</taxon>
        <taxon>Neopterygii</taxon>
        <taxon>Teleostei</taxon>
        <taxon>Protacanthopterygii</taxon>
        <taxon>Salmoniformes</taxon>
        <taxon>Salmonidae</taxon>
        <taxon>Salmoninae</taxon>
        <taxon>Hucho</taxon>
    </lineage>
</organism>
<dbReference type="InterPro" id="IPR051286">
    <property type="entry name" value="JAK"/>
</dbReference>
<evidence type="ECO:0000313" key="2">
    <source>
        <dbReference type="Ensembl" id="ENSHHUP00000090370.1"/>
    </source>
</evidence>
<name>A0A4W5RVS3_9TELE</name>